<proteinExistence type="predicted"/>
<accession>A0A2X2WNX9</accession>
<sequence>MSGGAFGRRQVLLLVILLHFGFQLRQLFADFIICFQIGKLLIQGSLLAKVLAFRFRLHLIDTAFKRFKTRHSLIQFAAVQLTTDITGRACRLVAQRQCLLTGTGFTEFIFQLANLFLHPHQRVVNQCRFLIEGGDQIRQFLFLNQRGARQILFVFTQRQLGFLLPLRLLRGGLLNATG</sequence>
<gene>
    <name evidence="1" type="ORF">NCTC10786_05017</name>
</gene>
<evidence type="ECO:0000313" key="1">
    <source>
        <dbReference type="EMBL" id="SQB39931.1"/>
    </source>
</evidence>
<dbReference type="AlphaFoldDB" id="A0A2X2WNX9"/>
<protein>
    <submittedName>
        <fullName evidence="1">Uncharacterized protein</fullName>
    </submittedName>
</protein>
<evidence type="ECO:0000313" key="2">
    <source>
        <dbReference type="Proteomes" id="UP000251584"/>
    </source>
</evidence>
<name>A0A2X2WNX9_CITKO</name>
<organism evidence="1 2">
    <name type="scientific">Citrobacter koseri</name>
    <name type="common">Citrobacter diversus</name>
    <dbReference type="NCBI Taxonomy" id="545"/>
    <lineage>
        <taxon>Bacteria</taxon>
        <taxon>Pseudomonadati</taxon>
        <taxon>Pseudomonadota</taxon>
        <taxon>Gammaproteobacteria</taxon>
        <taxon>Enterobacterales</taxon>
        <taxon>Enterobacteriaceae</taxon>
        <taxon>Citrobacter</taxon>
    </lineage>
</organism>
<reference evidence="1 2" key="1">
    <citation type="submission" date="2018-06" db="EMBL/GenBank/DDBJ databases">
        <authorList>
            <consortium name="Pathogen Informatics"/>
            <person name="Doyle S."/>
        </authorList>
    </citation>
    <scope>NUCLEOTIDE SEQUENCE [LARGE SCALE GENOMIC DNA]</scope>
    <source>
        <strain evidence="1 2">NCTC10786</strain>
    </source>
</reference>
<dbReference type="EMBL" id="UAVY01000008">
    <property type="protein sequence ID" value="SQB39931.1"/>
    <property type="molecule type" value="Genomic_DNA"/>
</dbReference>
<dbReference type="Proteomes" id="UP000251584">
    <property type="component" value="Unassembled WGS sequence"/>
</dbReference>